<dbReference type="InterPro" id="IPR013320">
    <property type="entry name" value="ConA-like_dom_sf"/>
</dbReference>
<dbReference type="Pfam" id="PF13765">
    <property type="entry name" value="PRY"/>
    <property type="match status" value="1"/>
</dbReference>
<accession>A0A7L1XQZ0</accession>
<feature type="domain" description="B30.2/SPRY" evidence="7">
    <location>
        <begin position="313"/>
        <end position="513"/>
    </location>
</feature>
<evidence type="ECO:0000259" key="5">
    <source>
        <dbReference type="PROSITE" id="PS50089"/>
    </source>
</evidence>
<dbReference type="PROSITE" id="PS50119">
    <property type="entry name" value="ZF_BBOX"/>
    <property type="match status" value="1"/>
</dbReference>
<dbReference type="PROSITE" id="PS00518">
    <property type="entry name" value="ZF_RING_1"/>
    <property type="match status" value="1"/>
</dbReference>
<feature type="domain" description="RING-type" evidence="5">
    <location>
        <begin position="17"/>
        <end position="62"/>
    </location>
</feature>
<comment type="caution">
    <text evidence="8">The sequence shown here is derived from an EMBL/GenBank/DDBJ whole genome shotgun (WGS) entry which is preliminary data.</text>
</comment>
<dbReference type="Pfam" id="PF00643">
    <property type="entry name" value="zf-B_box"/>
    <property type="match status" value="1"/>
</dbReference>
<dbReference type="PROSITE" id="PS50089">
    <property type="entry name" value="ZF_RING_2"/>
    <property type="match status" value="1"/>
</dbReference>
<dbReference type="PRINTS" id="PR01407">
    <property type="entry name" value="BUTYPHLNCDUF"/>
</dbReference>
<dbReference type="SMART" id="SM00449">
    <property type="entry name" value="SPRY"/>
    <property type="match status" value="1"/>
</dbReference>
<evidence type="ECO:0000256" key="2">
    <source>
        <dbReference type="ARBA" id="ARBA00022771"/>
    </source>
</evidence>
<dbReference type="Gene3D" id="3.30.160.60">
    <property type="entry name" value="Classic Zinc Finger"/>
    <property type="match status" value="1"/>
</dbReference>
<dbReference type="Proteomes" id="UP000565698">
    <property type="component" value="Unassembled WGS sequence"/>
</dbReference>
<dbReference type="SUPFAM" id="SSF57850">
    <property type="entry name" value="RING/U-box"/>
    <property type="match status" value="1"/>
</dbReference>
<proteinExistence type="predicted"/>
<dbReference type="Pfam" id="PF00622">
    <property type="entry name" value="SPRY"/>
    <property type="match status" value="1"/>
</dbReference>
<evidence type="ECO:0000256" key="1">
    <source>
        <dbReference type="ARBA" id="ARBA00022723"/>
    </source>
</evidence>
<dbReference type="OrthoDB" id="128536at2759"/>
<dbReference type="InterPro" id="IPR003879">
    <property type="entry name" value="Butyrophylin_SPRY"/>
</dbReference>
<evidence type="ECO:0000259" key="6">
    <source>
        <dbReference type="PROSITE" id="PS50119"/>
    </source>
</evidence>
<evidence type="ECO:0000259" key="7">
    <source>
        <dbReference type="PROSITE" id="PS50188"/>
    </source>
</evidence>
<dbReference type="GO" id="GO:0016874">
    <property type="term" value="F:ligase activity"/>
    <property type="evidence" value="ECO:0007669"/>
    <property type="project" value="UniProtKB-KW"/>
</dbReference>
<dbReference type="GO" id="GO:0008270">
    <property type="term" value="F:zinc ion binding"/>
    <property type="evidence" value="ECO:0007669"/>
    <property type="project" value="UniProtKB-KW"/>
</dbReference>
<feature type="domain" description="B box-type" evidence="6">
    <location>
        <begin position="102"/>
        <end position="143"/>
    </location>
</feature>
<feature type="non-terminal residue" evidence="8">
    <location>
        <position position="1"/>
    </location>
</feature>
<reference evidence="8 9" key="1">
    <citation type="submission" date="2019-09" db="EMBL/GenBank/DDBJ databases">
        <title>Bird 10,000 Genomes (B10K) Project - Family phase.</title>
        <authorList>
            <person name="Zhang G."/>
        </authorList>
    </citation>
    <scope>NUCLEOTIDE SEQUENCE [LARGE SCALE GENOMIC DNA]</scope>
    <source>
        <strain evidence="8">B10K-DU-002-47</strain>
        <tissue evidence="8">Muscle</tissue>
    </source>
</reference>
<dbReference type="SUPFAM" id="SSF57845">
    <property type="entry name" value="B-box zinc-binding domain"/>
    <property type="match status" value="1"/>
</dbReference>
<dbReference type="SUPFAM" id="SSF49899">
    <property type="entry name" value="Concanavalin A-like lectins/glucanases"/>
    <property type="match status" value="1"/>
</dbReference>
<dbReference type="CDD" id="cd16594">
    <property type="entry name" value="RING-HC_TRIM7-like_C-IV"/>
    <property type="match status" value="1"/>
</dbReference>
<dbReference type="InterPro" id="IPR001841">
    <property type="entry name" value="Znf_RING"/>
</dbReference>
<dbReference type="SMART" id="SM00336">
    <property type="entry name" value="BBOX"/>
    <property type="match status" value="1"/>
</dbReference>
<organism evidence="8 9">
    <name type="scientific">Thinocorus orbignyianus</name>
    <dbReference type="NCBI Taxonomy" id="161742"/>
    <lineage>
        <taxon>Eukaryota</taxon>
        <taxon>Metazoa</taxon>
        <taxon>Chordata</taxon>
        <taxon>Craniata</taxon>
        <taxon>Vertebrata</taxon>
        <taxon>Euteleostomi</taxon>
        <taxon>Archelosauria</taxon>
        <taxon>Archosauria</taxon>
        <taxon>Dinosauria</taxon>
        <taxon>Saurischia</taxon>
        <taxon>Theropoda</taxon>
        <taxon>Coelurosauria</taxon>
        <taxon>Aves</taxon>
        <taxon>Neognathae</taxon>
        <taxon>Neoaves</taxon>
        <taxon>Aequornithes</taxon>
        <taxon>Ciconiiformes</taxon>
        <taxon>Thinocoridae</taxon>
        <taxon>Thinocorus</taxon>
    </lineage>
</organism>
<dbReference type="Gene3D" id="3.30.40.10">
    <property type="entry name" value="Zinc/RING finger domain, C3HC4 (zinc finger)"/>
    <property type="match status" value="1"/>
</dbReference>
<dbReference type="InterPro" id="IPR043136">
    <property type="entry name" value="B30.2/SPRY_sf"/>
</dbReference>
<evidence type="ECO:0000313" key="8">
    <source>
        <dbReference type="EMBL" id="NXP11234.1"/>
    </source>
</evidence>
<dbReference type="SMART" id="SM00184">
    <property type="entry name" value="RING"/>
    <property type="match status" value="1"/>
</dbReference>
<dbReference type="InterPro" id="IPR001870">
    <property type="entry name" value="B30.2/SPRY"/>
</dbReference>
<dbReference type="AlphaFoldDB" id="A0A7L1XQZ0"/>
<evidence type="ECO:0000256" key="4">
    <source>
        <dbReference type="PROSITE-ProRule" id="PRU00024"/>
    </source>
</evidence>
<dbReference type="SMART" id="SM00589">
    <property type="entry name" value="PRY"/>
    <property type="match status" value="1"/>
</dbReference>
<dbReference type="Gene3D" id="2.60.120.920">
    <property type="match status" value="1"/>
</dbReference>
<gene>
    <name evidence="8" type="primary">Trim39_2</name>
    <name evidence="8" type="ORF">THIORB_R08360</name>
</gene>
<sequence length="520" mass="58792">TMALAGALERLQEEAICPICLEYMSEPVSIDCGHNFCRGCIAKHCREKGLWADGPFSCPQCRASCHRSGFRPNRQLANIVESIRQLGLRGGPGTEPGTRSGSGALLCAQHDERLKLFCEEEEEAICVVCRESLHHRSHIVYPIEEAAQMYKIKLQKSLEHLSKEVEDVKKCESAERMKTLECKAAAWLTLLLFTHVPSYHKETVRKKQERIVREFGKLHQLLADEQALLLQKLEKEEKQILLMINENLAKLVEQKSLLEELILEIREKTQQPADSLPVLWALGTTHGHFSPFRCEGAKLQFPKAVSVTLKENYSVPEHCLGMRDMLKKFKVDVTLDPETAHPDLILSEDHKSVRRGSRKLVLSFFDNPKVFSTVPVVLGSQVFFSGRSYWEVQVGDKPEWGLGLYRESASRKGNVLFSPQNGYWVLRLQNGGNYEALTSPVSPLTLSVRPRCIGIFLDYEAGEISFYNVSDRSHIYTFTDKFMGNLRPLFFLGAFLGGRNAEPLVISWVRDTQGSGCIIL</sequence>
<dbReference type="Pfam" id="PF15227">
    <property type="entry name" value="zf-C3HC4_4"/>
    <property type="match status" value="1"/>
</dbReference>
<keyword evidence="3" id="KW-0862">Zinc</keyword>
<keyword evidence="9" id="KW-1185">Reference proteome</keyword>
<dbReference type="InterPro" id="IPR003877">
    <property type="entry name" value="SPRY_dom"/>
</dbReference>
<dbReference type="PANTHER" id="PTHR24103">
    <property type="entry name" value="E3 UBIQUITIN-PROTEIN LIGASE TRIM"/>
    <property type="match status" value="1"/>
</dbReference>
<dbReference type="InterPro" id="IPR006574">
    <property type="entry name" value="PRY"/>
</dbReference>
<protein>
    <submittedName>
        <fullName evidence="8">TRI39 ligase</fullName>
    </submittedName>
</protein>
<evidence type="ECO:0000256" key="3">
    <source>
        <dbReference type="ARBA" id="ARBA00022833"/>
    </source>
</evidence>
<dbReference type="FunFam" id="2.60.120.920:FF:000004">
    <property type="entry name" value="Butyrophilin subfamily 1 member A1"/>
    <property type="match status" value="1"/>
</dbReference>
<dbReference type="EMBL" id="VXBW01005582">
    <property type="protein sequence ID" value="NXP11234.1"/>
    <property type="molecule type" value="Genomic_DNA"/>
</dbReference>
<name>A0A7L1XQZ0_9AVES</name>
<evidence type="ECO:0000313" key="9">
    <source>
        <dbReference type="Proteomes" id="UP000565698"/>
    </source>
</evidence>
<keyword evidence="1" id="KW-0479">Metal-binding</keyword>
<dbReference type="InterPro" id="IPR000315">
    <property type="entry name" value="Znf_B-box"/>
</dbReference>
<dbReference type="PROSITE" id="PS50188">
    <property type="entry name" value="B302_SPRY"/>
    <property type="match status" value="1"/>
</dbReference>
<dbReference type="InterPro" id="IPR017907">
    <property type="entry name" value="Znf_RING_CS"/>
</dbReference>
<feature type="non-terminal residue" evidence="8">
    <location>
        <position position="520"/>
    </location>
</feature>
<dbReference type="InterPro" id="IPR013083">
    <property type="entry name" value="Znf_RING/FYVE/PHD"/>
</dbReference>
<dbReference type="InterPro" id="IPR050143">
    <property type="entry name" value="TRIM/RBCC"/>
</dbReference>
<keyword evidence="2 4" id="KW-0863">Zinc-finger</keyword>
<keyword evidence="8" id="KW-0436">Ligase</keyword>